<dbReference type="Pfam" id="PF10320">
    <property type="entry name" value="7TM_GPCR_Srsx"/>
    <property type="match status" value="1"/>
</dbReference>
<keyword evidence="4 5" id="KW-0472">Membrane</keyword>
<reference evidence="8" key="2">
    <citation type="submission" date="2020-10" db="UniProtKB">
        <authorList>
            <consortium name="WormBaseParasite"/>
        </authorList>
    </citation>
    <scope>IDENTIFICATION</scope>
</reference>
<reference evidence="7" key="1">
    <citation type="journal article" date="2013" name="Genetics">
        <title>The draft genome and transcriptome of Panagrellus redivivus are shaped by the harsh demands of a free-living lifestyle.</title>
        <authorList>
            <person name="Srinivasan J."/>
            <person name="Dillman A.R."/>
            <person name="Macchietto M.G."/>
            <person name="Heikkinen L."/>
            <person name="Lakso M."/>
            <person name="Fracchia K.M."/>
            <person name="Antoshechkin I."/>
            <person name="Mortazavi A."/>
            <person name="Wong G."/>
            <person name="Sternberg P.W."/>
        </authorList>
    </citation>
    <scope>NUCLEOTIDE SEQUENCE [LARGE SCALE GENOMIC DNA]</scope>
    <source>
        <strain evidence="7">MT8872</strain>
    </source>
</reference>
<protein>
    <submittedName>
        <fullName evidence="8">G_PROTEIN_RECEP_F1_2 domain-containing protein</fullName>
    </submittedName>
</protein>
<dbReference type="InterPro" id="IPR017452">
    <property type="entry name" value="GPCR_Rhodpsn_7TM"/>
</dbReference>
<comment type="subcellular location">
    <subcellularLocation>
        <location evidence="1">Membrane</location>
    </subcellularLocation>
</comment>
<dbReference type="InterPro" id="IPR047130">
    <property type="entry name" value="7TM_GPCR_Srsx_nematod"/>
</dbReference>
<dbReference type="PANTHER" id="PTHR23360">
    <property type="entry name" value="G-PROTEIN COUPLED RECEPTORS FAMILY 1 PROFILE DOMAIN-CONTAINING PROTEIN-RELATED"/>
    <property type="match status" value="1"/>
</dbReference>
<keyword evidence="3 5" id="KW-1133">Transmembrane helix</keyword>
<dbReference type="InterPro" id="IPR000276">
    <property type="entry name" value="GPCR_Rhodpsn"/>
</dbReference>
<feature type="transmembrane region" description="Helical" evidence="5">
    <location>
        <begin position="98"/>
        <end position="120"/>
    </location>
</feature>
<evidence type="ECO:0000256" key="5">
    <source>
        <dbReference type="SAM" id="Phobius"/>
    </source>
</evidence>
<evidence type="ECO:0000256" key="1">
    <source>
        <dbReference type="ARBA" id="ARBA00004370"/>
    </source>
</evidence>
<organism evidence="7 8">
    <name type="scientific">Panagrellus redivivus</name>
    <name type="common">Microworm</name>
    <dbReference type="NCBI Taxonomy" id="6233"/>
    <lineage>
        <taxon>Eukaryota</taxon>
        <taxon>Metazoa</taxon>
        <taxon>Ecdysozoa</taxon>
        <taxon>Nematoda</taxon>
        <taxon>Chromadorea</taxon>
        <taxon>Rhabditida</taxon>
        <taxon>Tylenchina</taxon>
        <taxon>Panagrolaimomorpha</taxon>
        <taxon>Panagrolaimoidea</taxon>
        <taxon>Panagrolaimidae</taxon>
        <taxon>Panagrellus</taxon>
    </lineage>
</organism>
<keyword evidence="7" id="KW-1185">Reference proteome</keyword>
<dbReference type="SMART" id="SM01381">
    <property type="entry name" value="7TM_GPCR_Srsx"/>
    <property type="match status" value="1"/>
</dbReference>
<feature type="transmembrane region" description="Helical" evidence="5">
    <location>
        <begin position="63"/>
        <end position="86"/>
    </location>
</feature>
<proteinExistence type="predicted"/>
<dbReference type="InterPro" id="IPR019424">
    <property type="entry name" value="7TM_GPCR_Srsx"/>
</dbReference>
<dbReference type="SUPFAM" id="SSF81321">
    <property type="entry name" value="Family A G protein-coupled receptor-like"/>
    <property type="match status" value="1"/>
</dbReference>
<evidence type="ECO:0000256" key="4">
    <source>
        <dbReference type="ARBA" id="ARBA00023136"/>
    </source>
</evidence>
<dbReference type="GO" id="GO:0004930">
    <property type="term" value="F:G protein-coupled receptor activity"/>
    <property type="evidence" value="ECO:0007669"/>
    <property type="project" value="InterPro"/>
</dbReference>
<dbReference type="PANTHER" id="PTHR23360:SF5">
    <property type="entry name" value="G-PROTEIN COUPLED RECEPTORS FAMILY 1 PROFILE DOMAIN-CONTAINING PROTEIN"/>
    <property type="match status" value="1"/>
</dbReference>
<sequence>MTSSSGELTFYESHINDRGVLLTETLPGLVIRLVLQVLGLWGNLSVAYVTYKHKHLRTTCGILLSICVIADAVHESSHDFFAYLIFTKINFTSLRTCVLVNILPIIGLNTGCILTLCLAIDRLICVLFPIASRRISKYTFVAFYCFINFCVSAWIMLEVYFSYSKLDPNQEIICLISDAMPGSSGSTWFLMSLITGAMTVVCYIAVWVMLRVKSSQKNSTTKRMFKSLFTLGLIVFCTWMVNGAGNMYLTWTGADPVTHWRVSYDIGVAVNVACSANYYVLLLLSNDYRNAFKAQLNINSSSIFVPSRASQTIAPIGSKIRLPTM</sequence>
<dbReference type="PROSITE" id="PS50262">
    <property type="entry name" value="G_PROTEIN_RECEP_F1_2"/>
    <property type="match status" value="1"/>
</dbReference>
<dbReference type="Proteomes" id="UP000492821">
    <property type="component" value="Unassembled WGS sequence"/>
</dbReference>
<feature type="transmembrane region" description="Helical" evidence="5">
    <location>
        <begin position="29"/>
        <end position="51"/>
    </location>
</feature>
<evidence type="ECO:0000313" key="7">
    <source>
        <dbReference type="Proteomes" id="UP000492821"/>
    </source>
</evidence>
<feature type="domain" description="G-protein coupled receptors family 1 profile" evidence="6">
    <location>
        <begin position="42"/>
        <end position="240"/>
    </location>
</feature>
<feature type="transmembrane region" description="Helical" evidence="5">
    <location>
        <begin position="188"/>
        <end position="212"/>
    </location>
</feature>
<feature type="transmembrane region" description="Helical" evidence="5">
    <location>
        <begin position="262"/>
        <end position="284"/>
    </location>
</feature>
<accession>A0A7E4V192</accession>
<evidence type="ECO:0000313" key="8">
    <source>
        <dbReference type="WBParaSite" id="Pan_g14994.t1"/>
    </source>
</evidence>
<evidence type="ECO:0000256" key="2">
    <source>
        <dbReference type="ARBA" id="ARBA00022692"/>
    </source>
</evidence>
<dbReference type="AlphaFoldDB" id="A0A7E4V192"/>
<name>A0A7E4V192_PANRE</name>
<dbReference type="WBParaSite" id="Pan_g14994.t1">
    <property type="protein sequence ID" value="Pan_g14994.t1"/>
    <property type="gene ID" value="Pan_g14994"/>
</dbReference>
<dbReference type="Gene3D" id="1.20.1070.10">
    <property type="entry name" value="Rhodopsin 7-helix transmembrane proteins"/>
    <property type="match status" value="1"/>
</dbReference>
<evidence type="ECO:0000256" key="3">
    <source>
        <dbReference type="ARBA" id="ARBA00022989"/>
    </source>
</evidence>
<feature type="transmembrane region" description="Helical" evidence="5">
    <location>
        <begin position="224"/>
        <end position="242"/>
    </location>
</feature>
<keyword evidence="2 5" id="KW-0812">Transmembrane</keyword>
<dbReference type="GO" id="GO:0016020">
    <property type="term" value="C:membrane"/>
    <property type="evidence" value="ECO:0007669"/>
    <property type="project" value="UniProtKB-SubCell"/>
</dbReference>
<dbReference type="CDD" id="cd00637">
    <property type="entry name" value="7tm_classA_rhodopsin-like"/>
    <property type="match status" value="1"/>
</dbReference>
<evidence type="ECO:0000259" key="6">
    <source>
        <dbReference type="PROSITE" id="PS50262"/>
    </source>
</evidence>
<feature type="transmembrane region" description="Helical" evidence="5">
    <location>
        <begin position="141"/>
        <end position="161"/>
    </location>
</feature>